<accession>A0AB39UV77</accession>
<dbReference type="RefSeq" id="WP_369600498.1">
    <property type="nucleotide sequence ID" value="NZ_CP154858.1"/>
</dbReference>
<proteinExistence type="predicted"/>
<dbReference type="KEGG" id="tcd:AAIA72_15925"/>
<protein>
    <recommendedName>
        <fullName evidence="5">Transposase IS4-like domain-containing protein</fullName>
    </recommendedName>
</protein>
<evidence type="ECO:0000313" key="1">
    <source>
        <dbReference type="EMBL" id="XDT71462.1"/>
    </source>
</evidence>
<evidence type="ECO:0008006" key="5">
    <source>
        <dbReference type="Google" id="ProtNLM"/>
    </source>
</evidence>
<dbReference type="EMBL" id="CP154858">
    <property type="protein sequence ID" value="XDT71462.1"/>
    <property type="molecule type" value="Genomic_DNA"/>
</dbReference>
<dbReference type="KEGG" id="tcd:AAIA72_11670"/>
<name>A0AB39UV77_9GAMM</name>
<dbReference type="EMBL" id="CP154858">
    <property type="protein sequence ID" value="XDT73156.1"/>
    <property type="molecule type" value="Genomic_DNA"/>
</dbReference>
<evidence type="ECO:0000313" key="2">
    <source>
        <dbReference type="EMBL" id="XDT71638.1"/>
    </source>
</evidence>
<dbReference type="EMBL" id="CP154858">
    <property type="protein sequence ID" value="XDT71638.1"/>
    <property type="molecule type" value="Genomic_DNA"/>
</dbReference>
<dbReference type="InterPro" id="IPR012337">
    <property type="entry name" value="RNaseH-like_sf"/>
</dbReference>
<dbReference type="KEGG" id="tcd:AAIA72_04020"/>
<organism evidence="3">
    <name type="scientific">Thermohahella caldifontis</name>
    <dbReference type="NCBI Taxonomy" id="3142973"/>
    <lineage>
        <taxon>Bacteria</taxon>
        <taxon>Pseudomonadati</taxon>
        <taxon>Pseudomonadota</taxon>
        <taxon>Gammaproteobacteria</taxon>
        <taxon>Oceanospirillales</taxon>
        <taxon>Hahellaceae</taxon>
        <taxon>Thermohahella</taxon>
    </lineage>
</organism>
<evidence type="ECO:0000313" key="3">
    <source>
        <dbReference type="EMBL" id="XDT72264.1"/>
    </source>
</evidence>
<reference evidence="3" key="1">
    <citation type="submission" date="2024-05" db="EMBL/GenBank/DDBJ databases">
        <title>Genome sequencing of novel strain.</title>
        <authorList>
            <person name="Ganbat D."/>
            <person name="Ganbat S."/>
            <person name="Lee S.-J."/>
        </authorList>
    </citation>
    <scope>NUCLEOTIDE SEQUENCE</scope>
    <source>
        <strain evidence="3">SMD15-11</strain>
    </source>
</reference>
<evidence type="ECO:0000313" key="4">
    <source>
        <dbReference type="EMBL" id="XDT73156.1"/>
    </source>
</evidence>
<sequence>MAEVTFGILTSGSLTQAEIARTLNEPCRLHHTQKRISRMLAGHSEVAWAAEQVQLAHVSRHVTQDMILAIDPGDLNRDGAPKSEWRGRVRDGDTGEIVGGYPLMTVVARDVRRGKTLPLLTRLNTPQRTAFRSENHDILSVMDEVSRHIRKDLLWVIDRGGDRGILWDAWIRCERQVLVRAANQRYWCWRDRHKTAQQIARELPLKHQGQLRRGGPRVRFGITRVMLREHPDSPLWMIVVRHDRPEPLVLVTTRPVRGRRQGERMIHAYMDRWACEEGYRFTKQGFALESVPARRFTTLQNLVALASLAWGLLAVWQDRDSCLIRSSRRQKPDKALKFPFYSLLKGWQNLFRGARVLFWPLWRKRKPRSLIDDLFARNGSLATGPG</sequence>
<dbReference type="SUPFAM" id="SSF53098">
    <property type="entry name" value="Ribonuclease H-like"/>
    <property type="match status" value="1"/>
</dbReference>
<dbReference type="AlphaFoldDB" id="A0AB39UV77"/>
<dbReference type="Gene3D" id="3.90.350.10">
    <property type="entry name" value="Transposase Inhibitor Protein From Tn5, Chain A, domain 1"/>
    <property type="match status" value="1"/>
</dbReference>
<dbReference type="EMBL" id="CP154858">
    <property type="protein sequence ID" value="XDT72264.1"/>
    <property type="molecule type" value="Genomic_DNA"/>
</dbReference>
<dbReference type="KEGG" id="tcd:AAIA72_12575"/>
<gene>
    <name evidence="4" type="ORF">AAIA72_04020</name>
    <name evidence="1" type="ORF">AAIA72_11670</name>
    <name evidence="2" type="ORF">AAIA72_12575</name>
    <name evidence="3" type="ORF">AAIA72_15925</name>
</gene>